<feature type="transmembrane region" description="Helical" evidence="4">
    <location>
        <begin position="247"/>
        <end position="265"/>
    </location>
</feature>
<dbReference type="Gene3D" id="1.20.1250.20">
    <property type="entry name" value="MFS general substrate transporter like domains"/>
    <property type="match status" value="1"/>
</dbReference>
<keyword evidence="3 4" id="KW-0472">Membrane</keyword>
<dbReference type="GO" id="GO:0022857">
    <property type="term" value="F:transmembrane transporter activity"/>
    <property type="evidence" value="ECO:0007669"/>
    <property type="project" value="InterPro"/>
</dbReference>
<feature type="transmembrane region" description="Helical" evidence="4">
    <location>
        <begin position="300"/>
        <end position="319"/>
    </location>
</feature>
<feature type="transmembrane region" description="Helical" evidence="4">
    <location>
        <begin position="12"/>
        <end position="38"/>
    </location>
</feature>
<feature type="transmembrane region" description="Helical" evidence="4">
    <location>
        <begin position="50"/>
        <end position="68"/>
    </location>
</feature>
<reference evidence="7" key="1">
    <citation type="submission" date="2016-11" db="EMBL/GenBank/DDBJ databases">
        <authorList>
            <person name="Varghese N."/>
            <person name="Submissions S."/>
        </authorList>
    </citation>
    <scope>NUCLEOTIDE SEQUENCE [LARGE SCALE GENOMIC DNA]</scope>
    <source>
        <strain evidence="7">DSM 27370</strain>
    </source>
</reference>
<feature type="transmembrane region" description="Helical" evidence="4">
    <location>
        <begin position="80"/>
        <end position="103"/>
    </location>
</feature>
<feature type="transmembrane region" description="Helical" evidence="4">
    <location>
        <begin position="277"/>
        <end position="294"/>
    </location>
</feature>
<dbReference type="PANTHER" id="PTHR23531:SF1">
    <property type="entry name" value="QUINOLENE RESISTANCE PROTEIN NORA"/>
    <property type="match status" value="1"/>
</dbReference>
<sequence>MQNNHRPPLWTADFILVFASNLLMFFSFYMLVPILPFYLLENLGTSRSTAGIVLSLYTIAALFIRPFSGFLVDSFSRKPLYLICYGFFSIIFAGYVVATMLFFFIILRILHGFAFGINTVSGSTVAVDIMPSERRGEGIGYYGMAASVAMAVGPVMGLWLYKNYTFDVIFLAAFSASIIGFITILFIKPIKKEHSGTIDKMTLSWDRFILLKALPCVALLFLMGFGYGAVSNFIGLYSGQVSYDGNAGIFFIILSVGILLARLLSARVINDGKVVRTIYVGSALLILAFGLFVVCDNPVLYYIIALLLGAGYGHINPAFQSMFISLSKHNQRGTANATYFTFWDMGIGLGIAVGGYIIEKLDFGWMFGLSSTLIIIGTVYFALVSSSYYRKNKLV</sequence>
<dbReference type="CDD" id="cd17489">
    <property type="entry name" value="MFS_YfcJ_like"/>
    <property type="match status" value="1"/>
</dbReference>
<dbReference type="RefSeq" id="WP_062183785.1">
    <property type="nucleotide sequence ID" value="NZ_BBXL01000023.1"/>
</dbReference>
<dbReference type="Pfam" id="PF07690">
    <property type="entry name" value="MFS_1"/>
    <property type="match status" value="1"/>
</dbReference>
<dbReference type="EMBL" id="FQUC01000007">
    <property type="protein sequence ID" value="SHF55477.1"/>
    <property type="molecule type" value="Genomic_DNA"/>
</dbReference>
<dbReference type="InterPro" id="IPR052714">
    <property type="entry name" value="MFS_Exporter"/>
</dbReference>
<dbReference type="SUPFAM" id="SSF103473">
    <property type="entry name" value="MFS general substrate transporter"/>
    <property type="match status" value="1"/>
</dbReference>
<dbReference type="Proteomes" id="UP000184480">
    <property type="component" value="Unassembled WGS sequence"/>
</dbReference>
<dbReference type="PANTHER" id="PTHR23531">
    <property type="entry name" value="QUINOLENE RESISTANCE PROTEIN NORA"/>
    <property type="match status" value="1"/>
</dbReference>
<dbReference type="PROSITE" id="PS50850">
    <property type="entry name" value="MFS"/>
    <property type="match status" value="1"/>
</dbReference>
<feature type="transmembrane region" description="Helical" evidence="4">
    <location>
        <begin position="109"/>
        <end position="127"/>
    </location>
</feature>
<evidence type="ECO:0000313" key="6">
    <source>
        <dbReference type="EMBL" id="SHF55477.1"/>
    </source>
</evidence>
<gene>
    <name evidence="6" type="ORF">SAMN05444362_107207</name>
</gene>
<dbReference type="AlphaFoldDB" id="A0A1M5CLK6"/>
<evidence type="ECO:0000256" key="4">
    <source>
        <dbReference type="SAM" id="Phobius"/>
    </source>
</evidence>
<dbReference type="InterPro" id="IPR011701">
    <property type="entry name" value="MFS"/>
</dbReference>
<dbReference type="InterPro" id="IPR036259">
    <property type="entry name" value="MFS_trans_sf"/>
</dbReference>
<evidence type="ECO:0000256" key="3">
    <source>
        <dbReference type="ARBA" id="ARBA00023136"/>
    </source>
</evidence>
<feature type="transmembrane region" description="Helical" evidence="4">
    <location>
        <begin position="340"/>
        <end position="358"/>
    </location>
</feature>
<protein>
    <submittedName>
        <fullName evidence="6">Predicted arabinose efflux permease, MFS family</fullName>
    </submittedName>
</protein>
<feature type="transmembrane region" description="Helical" evidence="4">
    <location>
        <begin position="168"/>
        <end position="187"/>
    </location>
</feature>
<feature type="transmembrane region" description="Helical" evidence="4">
    <location>
        <begin position="139"/>
        <end position="162"/>
    </location>
</feature>
<proteinExistence type="predicted"/>
<keyword evidence="7" id="KW-1185">Reference proteome</keyword>
<dbReference type="STRING" id="1346286.SAMN05444362_107207"/>
<accession>A0A1M5CLK6</accession>
<evidence type="ECO:0000313" key="7">
    <source>
        <dbReference type="Proteomes" id="UP000184480"/>
    </source>
</evidence>
<name>A0A1M5CLK6_9BACT</name>
<dbReference type="InterPro" id="IPR020846">
    <property type="entry name" value="MFS_dom"/>
</dbReference>
<keyword evidence="1 4" id="KW-0812">Transmembrane</keyword>
<keyword evidence="2 4" id="KW-1133">Transmembrane helix</keyword>
<dbReference type="OrthoDB" id="9812221at2"/>
<evidence type="ECO:0000256" key="1">
    <source>
        <dbReference type="ARBA" id="ARBA00022692"/>
    </source>
</evidence>
<feature type="transmembrane region" description="Helical" evidence="4">
    <location>
        <begin position="208"/>
        <end position="227"/>
    </location>
</feature>
<evidence type="ECO:0000259" key="5">
    <source>
        <dbReference type="PROSITE" id="PS50850"/>
    </source>
</evidence>
<organism evidence="6 7">
    <name type="scientific">Dysgonomonas macrotermitis</name>
    <dbReference type="NCBI Taxonomy" id="1346286"/>
    <lineage>
        <taxon>Bacteria</taxon>
        <taxon>Pseudomonadati</taxon>
        <taxon>Bacteroidota</taxon>
        <taxon>Bacteroidia</taxon>
        <taxon>Bacteroidales</taxon>
        <taxon>Dysgonomonadaceae</taxon>
        <taxon>Dysgonomonas</taxon>
    </lineage>
</organism>
<evidence type="ECO:0000256" key="2">
    <source>
        <dbReference type="ARBA" id="ARBA00022989"/>
    </source>
</evidence>
<feature type="transmembrane region" description="Helical" evidence="4">
    <location>
        <begin position="364"/>
        <end position="383"/>
    </location>
</feature>
<feature type="domain" description="Major facilitator superfamily (MFS) profile" evidence="5">
    <location>
        <begin position="13"/>
        <end position="389"/>
    </location>
</feature>